<proteinExistence type="predicted"/>
<name>A0ABT1S675_9FIRM</name>
<dbReference type="Proteomes" id="UP001524478">
    <property type="component" value="Unassembled WGS sequence"/>
</dbReference>
<keyword evidence="3" id="KW-1185">Reference proteome</keyword>
<dbReference type="PANTHER" id="PTHR43233">
    <property type="entry name" value="FAMILY N-ACETYLTRANSFERASE, PUTATIVE (AFU_ORTHOLOGUE AFUA_6G03350)-RELATED"/>
    <property type="match status" value="1"/>
</dbReference>
<dbReference type="InterPro" id="IPR000182">
    <property type="entry name" value="GNAT_dom"/>
</dbReference>
<dbReference type="InterPro" id="IPR016181">
    <property type="entry name" value="Acyl_CoA_acyltransferase"/>
</dbReference>
<dbReference type="RefSeq" id="WP_094903426.1">
    <property type="nucleotide sequence ID" value="NZ_JAHLOH010000050.1"/>
</dbReference>
<accession>A0ABT1S675</accession>
<dbReference type="PROSITE" id="PS51186">
    <property type="entry name" value="GNAT"/>
    <property type="match status" value="1"/>
</dbReference>
<feature type="domain" description="N-acetyltransferase" evidence="1">
    <location>
        <begin position="7"/>
        <end position="136"/>
    </location>
</feature>
<sequence>MNNFEYYISTDKSKLNIESVKSLLKQSYWANDRTEETIFKSIENSICYGVYQNGKLVGFGRVVTDYSTVYWICDIIVDINHRNNGLGKKLMENIMTTKELEGLLGILATQDAHGLYEQYGFTRESHKFMMKKRTRL</sequence>
<reference evidence="2 3" key="1">
    <citation type="submission" date="2022-06" db="EMBL/GenBank/DDBJ databases">
        <title>Isolation of gut microbiota from human fecal samples.</title>
        <authorList>
            <person name="Pamer E.G."/>
            <person name="Barat B."/>
            <person name="Waligurski E."/>
            <person name="Medina S."/>
            <person name="Paddock L."/>
            <person name="Mostad J."/>
        </authorList>
    </citation>
    <scope>NUCLEOTIDE SEQUENCE [LARGE SCALE GENOMIC DNA]</scope>
    <source>
        <strain evidence="2 3">DFI.7.95</strain>
    </source>
</reference>
<dbReference type="EMBL" id="JANGAC010000002">
    <property type="protein sequence ID" value="MCQ4921961.1"/>
    <property type="molecule type" value="Genomic_DNA"/>
</dbReference>
<comment type="caution">
    <text evidence="2">The sequence shown here is derived from an EMBL/GenBank/DDBJ whole genome shotgun (WGS) entry which is preliminary data.</text>
</comment>
<evidence type="ECO:0000313" key="3">
    <source>
        <dbReference type="Proteomes" id="UP001524478"/>
    </source>
</evidence>
<dbReference type="SUPFAM" id="SSF55729">
    <property type="entry name" value="Acyl-CoA N-acyltransferases (Nat)"/>
    <property type="match status" value="1"/>
</dbReference>
<organism evidence="2 3">
    <name type="scientific">Tissierella carlieri</name>
    <dbReference type="NCBI Taxonomy" id="689904"/>
    <lineage>
        <taxon>Bacteria</taxon>
        <taxon>Bacillati</taxon>
        <taxon>Bacillota</taxon>
        <taxon>Tissierellia</taxon>
        <taxon>Tissierellales</taxon>
        <taxon>Tissierellaceae</taxon>
        <taxon>Tissierella</taxon>
    </lineage>
</organism>
<evidence type="ECO:0000259" key="1">
    <source>
        <dbReference type="PROSITE" id="PS51186"/>
    </source>
</evidence>
<dbReference type="CDD" id="cd04301">
    <property type="entry name" value="NAT_SF"/>
    <property type="match status" value="1"/>
</dbReference>
<dbReference type="Pfam" id="PF00583">
    <property type="entry name" value="Acetyltransf_1"/>
    <property type="match status" value="1"/>
</dbReference>
<dbReference type="InterPro" id="IPR053144">
    <property type="entry name" value="Acetyltransferase_Butenolide"/>
</dbReference>
<evidence type="ECO:0000313" key="2">
    <source>
        <dbReference type="EMBL" id="MCQ4921961.1"/>
    </source>
</evidence>
<protein>
    <submittedName>
        <fullName evidence="2">GNAT family N-acetyltransferase</fullName>
    </submittedName>
</protein>
<gene>
    <name evidence="2" type="ORF">NE686_02590</name>
</gene>
<dbReference type="Gene3D" id="3.40.630.30">
    <property type="match status" value="1"/>
</dbReference>
<dbReference type="PANTHER" id="PTHR43233:SF1">
    <property type="entry name" value="FAMILY N-ACETYLTRANSFERASE, PUTATIVE (AFU_ORTHOLOGUE AFUA_6G03350)-RELATED"/>
    <property type="match status" value="1"/>
</dbReference>